<feature type="compositionally biased region" description="Basic and acidic residues" evidence="2">
    <location>
        <begin position="175"/>
        <end position="191"/>
    </location>
</feature>
<name>A0A6L2M364_TANCI</name>
<feature type="domain" description="Reverse transcriptase Ty1/copia-type" evidence="3">
    <location>
        <begin position="312"/>
        <end position="542"/>
    </location>
</feature>
<dbReference type="AlphaFoldDB" id="A0A6L2M364"/>
<organism evidence="4">
    <name type="scientific">Tanacetum cinerariifolium</name>
    <name type="common">Dalmatian daisy</name>
    <name type="synonym">Chrysanthemum cinerariifolium</name>
    <dbReference type="NCBI Taxonomy" id="118510"/>
    <lineage>
        <taxon>Eukaryota</taxon>
        <taxon>Viridiplantae</taxon>
        <taxon>Streptophyta</taxon>
        <taxon>Embryophyta</taxon>
        <taxon>Tracheophyta</taxon>
        <taxon>Spermatophyta</taxon>
        <taxon>Magnoliopsida</taxon>
        <taxon>eudicotyledons</taxon>
        <taxon>Gunneridae</taxon>
        <taxon>Pentapetalae</taxon>
        <taxon>asterids</taxon>
        <taxon>campanulids</taxon>
        <taxon>Asterales</taxon>
        <taxon>Asteraceae</taxon>
        <taxon>Asteroideae</taxon>
        <taxon>Anthemideae</taxon>
        <taxon>Anthemidinae</taxon>
        <taxon>Tanacetum</taxon>
    </lineage>
</organism>
<sequence length="1165" mass="133072">LDLDQFALGCSRSVPTDWSRSVPADLSRSVPADWSRSVPADWSRSVPADWSRSVPADWSRSVPADWSRSDPQRPIEYVIDDISKDSGSYMLKRFNYVDLQGRLKRGPEWLFDIDSLTKSMNYEPVTAGNQTNDVACIEINVNARQAKQEKASDHEYILLPFMPSHSPLSSSIQNSDDKDAHEALGKQDEGVSKGSGIDNQERFDCSTQDVNTAEPSINTANIYLNTGSLNINIVGSNDLSMPYLKETGIFDDVYNDREVGAEANINNLELSTVVSHILTTRVHKDHPKEQIIRNLNLATQTRRMINFFEETAMAIGTKWVFRNKKDERGIIVRNKARMVAQGYTQEEDIDYNEVFAPVARIEAIRLLLAYASFIGFIVYQMDVKSAFLYGIIEEEVYVCQPPSFEDPHFPDNVYKVEKALYGLHQAPKAWYETLSTYLLENGFRKGTINKTLFIKKDRDDIILVHVYANDIIFRSIKKSLCDEFEQMNHKRFQMSSIGKLTFFLGLQVNQKDDGIFISQDKYVTDILKKFDFTTVKTTSILMEPNKALIKDAEAEDVDVHLYRLMIRSLMYLIDSRPNIMFAVCACARFQVTPKTSHIHAVKRIFRYLKGQPKLDLWYPRDSPFDLETFFDSDYARASLDRKSIIRGCQFLGKRLISWQCKKQTIVANSKTEAEYVAAAGCCRQVLWIQNQMLDYGFNLINTKIYIDNESTICIVKNLVFHSKTKHIEIKHHFIRNSYEKKLIQAYSYYCQMKANDAKHKLITAGEVAFLKKPTESEGFEQIVDFLNANPIKYALTVNPTIYTSCIQQFWDSSKVKIVTKDVQIRALVDGKNMINTEASIRRDPRLDDVEGTACLPNAAIFEELARMRVLSLEQIKTNQAAKIEKLKKRVKNLKGKKKKRTHGLKRLYKGRRVAIDADEDLSLIDETTQDQGRMNDEDLFGVNDLDGDEVIMDATASENVEQDATVAEKEVSAAADDVVTTAKSVEDQIAFDEEVVRKLYAQMKAEMEEEERIAREKNEANIDVIKELDDVQATIDANRQLAEQLQAQEREHLSIEKDLNSWLSSLNLKEKVIKGSKKTQAEVTKCSSKRAGNEIEQESAKRQRLEKEDDTTEIKRYLEIVTEDDDDVTIEATPLSSKSLTIVNYKIYKEGKKSYFKIIKADGNS</sequence>
<feature type="region of interest" description="Disordered" evidence="2">
    <location>
        <begin position="167"/>
        <end position="202"/>
    </location>
</feature>
<dbReference type="InterPro" id="IPR043502">
    <property type="entry name" value="DNA/RNA_pol_sf"/>
</dbReference>
<evidence type="ECO:0000256" key="1">
    <source>
        <dbReference type="SAM" id="Coils"/>
    </source>
</evidence>
<reference evidence="4" key="1">
    <citation type="journal article" date="2019" name="Sci. Rep.">
        <title>Draft genome of Tanacetum cinerariifolium, the natural source of mosquito coil.</title>
        <authorList>
            <person name="Yamashiro T."/>
            <person name="Shiraishi A."/>
            <person name="Satake H."/>
            <person name="Nakayama K."/>
        </authorList>
    </citation>
    <scope>NUCLEOTIDE SEQUENCE</scope>
</reference>
<feature type="region of interest" description="Disordered" evidence="2">
    <location>
        <begin position="1089"/>
        <end position="1108"/>
    </location>
</feature>
<gene>
    <name evidence="4" type="ORF">Tci_040419</name>
</gene>
<proteinExistence type="predicted"/>
<dbReference type="Pfam" id="PF07727">
    <property type="entry name" value="RVT_2"/>
    <property type="match status" value="1"/>
</dbReference>
<evidence type="ECO:0000256" key="2">
    <source>
        <dbReference type="SAM" id="MobiDB-lite"/>
    </source>
</evidence>
<keyword evidence="1" id="KW-0175">Coiled coil</keyword>
<protein>
    <submittedName>
        <fullName evidence="4">Putative ribonuclease H-like domain-containing protein</fullName>
    </submittedName>
</protein>
<evidence type="ECO:0000259" key="3">
    <source>
        <dbReference type="Pfam" id="PF07727"/>
    </source>
</evidence>
<feature type="compositionally biased region" description="Basic and acidic residues" evidence="2">
    <location>
        <begin position="1098"/>
        <end position="1108"/>
    </location>
</feature>
<dbReference type="PANTHER" id="PTHR11439:SF495">
    <property type="entry name" value="REVERSE TRANSCRIPTASE, RNA-DEPENDENT DNA POLYMERASE-RELATED"/>
    <property type="match status" value="1"/>
</dbReference>
<dbReference type="InterPro" id="IPR013103">
    <property type="entry name" value="RVT_2"/>
</dbReference>
<dbReference type="SUPFAM" id="SSF56672">
    <property type="entry name" value="DNA/RNA polymerases"/>
    <property type="match status" value="1"/>
</dbReference>
<accession>A0A6L2M364</accession>
<evidence type="ECO:0000313" key="4">
    <source>
        <dbReference type="EMBL" id="GEU68441.1"/>
    </source>
</evidence>
<dbReference type="PANTHER" id="PTHR11439">
    <property type="entry name" value="GAG-POL-RELATED RETROTRANSPOSON"/>
    <property type="match status" value="1"/>
</dbReference>
<comment type="caution">
    <text evidence="4">The sequence shown here is derived from an EMBL/GenBank/DDBJ whole genome shotgun (WGS) entry which is preliminary data.</text>
</comment>
<feature type="non-terminal residue" evidence="4">
    <location>
        <position position="1"/>
    </location>
</feature>
<dbReference type="EMBL" id="BKCJ010005751">
    <property type="protein sequence ID" value="GEU68441.1"/>
    <property type="molecule type" value="Genomic_DNA"/>
</dbReference>
<feature type="coiled-coil region" evidence="1">
    <location>
        <begin position="1000"/>
        <end position="1058"/>
    </location>
</feature>
<dbReference type="CDD" id="cd09272">
    <property type="entry name" value="RNase_HI_RT_Ty1"/>
    <property type="match status" value="1"/>
</dbReference>